<evidence type="ECO:0000313" key="2">
    <source>
        <dbReference type="EMBL" id="MBB6715223.1"/>
    </source>
</evidence>
<dbReference type="SUPFAM" id="SSF55729">
    <property type="entry name" value="Acyl-CoA N-acyltransferases (Nat)"/>
    <property type="match status" value="1"/>
</dbReference>
<dbReference type="CDD" id="cd04301">
    <property type="entry name" value="NAT_SF"/>
    <property type="match status" value="1"/>
</dbReference>
<dbReference type="Proteomes" id="UP000585258">
    <property type="component" value="Unassembled WGS sequence"/>
</dbReference>
<reference evidence="2 5" key="2">
    <citation type="submission" date="2020-08" db="EMBL/GenBank/DDBJ databases">
        <title>Clostridia isolated from Swiss meat.</title>
        <authorList>
            <person name="Wambui J."/>
            <person name="Stevens M.J.A."/>
            <person name="Stephan R."/>
        </authorList>
    </citation>
    <scope>NUCLEOTIDE SEQUENCE [LARGE SCALE GENOMIC DNA]</scope>
    <source>
        <strain evidence="2 5">CM001</strain>
    </source>
</reference>
<keyword evidence="3" id="KW-0808">Transferase</keyword>
<evidence type="ECO:0000313" key="5">
    <source>
        <dbReference type="Proteomes" id="UP000585258"/>
    </source>
</evidence>
<dbReference type="PROSITE" id="PS51186">
    <property type="entry name" value="GNAT"/>
    <property type="match status" value="1"/>
</dbReference>
<evidence type="ECO:0000313" key="4">
    <source>
        <dbReference type="Proteomes" id="UP000198597"/>
    </source>
</evidence>
<dbReference type="RefSeq" id="WP_089968161.1">
    <property type="nucleotide sequence ID" value="NZ_FNJM01000003.1"/>
</dbReference>
<evidence type="ECO:0000313" key="3">
    <source>
        <dbReference type="EMBL" id="SDP29091.1"/>
    </source>
</evidence>
<dbReference type="AlphaFoldDB" id="A0A1H0RI18"/>
<dbReference type="InterPro" id="IPR016181">
    <property type="entry name" value="Acyl_CoA_acyltransferase"/>
</dbReference>
<dbReference type="Pfam" id="PF13508">
    <property type="entry name" value="Acetyltransf_7"/>
    <property type="match status" value="1"/>
</dbReference>
<keyword evidence="4" id="KW-1185">Reference proteome</keyword>
<dbReference type="PANTHER" id="PTHR43233">
    <property type="entry name" value="FAMILY N-ACETYLTRANSFERASE, PUTATIVE (AFU_ORTHOLOGUE AFUA_6G03350)-RELATED"/>
    <property type="match status" value="1"/>
</dbReference>
<dbReference type="EMBL" id="JACKWY010000005">
    <property type="protein sequence ID" value="MBB6715223.1"/>
    <property type="molecule type" value="Genomic_DNA"/>
</dbReference>
<name>A0A1H0RI18_9CLOT</name>
<feature type="domain" description="N-acetyltransferase" evidence="1">
    <location>
        <begin position="8"/>
        <end position="137"/>
    </location>
</feature>
<evidence type="ECO:0000259" key="1">
    <source>
        <dbReference type="PROSITE" id="PS51186"/>
    </source>
</evidence>
<protein>
    <submittedName>
        <fullName evidence="3">Acetyltransferase (GNAT) family protein</fullName>
    </submittedName>
    <submittedName>
        <fullName evidence="2">GNAT family N-acetyltransferase</fullName>
    </submittedName>
</protein>
<sequence>MEWKEGEYKISNDKSLLSVEEICGLLSKSYWASKRPREVIEKSIENSICYGVYHIEKQIGYGRIITDYATTYYICDVILDEEHRGKGLGKKLIECMIEFDEVCSGFGMLATKDAHGLYGQYGFKKDEKTFMRRIPII</sequence>
<reference evidence="3 4" key="1">
    <citation type="submission" date="2016-10" db="EMBL/GenBank/DDBJ databases">
        <authorList>
            <person name="de Groot N.N."/>
        </authorList>
    </citation>
    <scope>NUCLEOTIDE SEQUENCE [LARGE SCALE GENOMIC DNA]</scope>
    <source>
        <strain evidence="3 4">DSM 12272</strain>
    </source>
</reference>
<proteinExistence type="predicted"/>
<dbReference type="Gene3D" id="3.40.630.30">
    <property type="match status" value="1"/>
</dbReference>
<dbReference type="InterPro" id="IPR053144">
    <property type="entry name" value="Acetyltransferase_Butenolide"/>
</dbReference>
<dbReference type="EMBL" id="FNJM01000003">
    <property type="protein sequence ID" value="SDP29091.1"/>
    <property type="molecule type" value="Genomic_DNA"/>
</dbReference>
<dbReference type="PANTHER" id="PTHR43233:SF1">
    <property type="entry name" value="FAMILY N-ACETYLTRANSFERASE, PUTATIVE (AFU_ORTHOLOGUE AFUA_6G03350)-RELATED"/>
    <property type="match status" value="1"/>
</dbReference>
<dbReference type="OrthoDB" id="9775804at2"/>
<dbReference type="GO" id="GO:0016747">
    <property type="term" value="F:acyltransferase activity, transferring groups other than amino-acyl groups"/>
    <property type="evidence" value="ECO:0007669"/>
    <property type="project" value="InterPro"/>
</dbReference>
<organism evidence="3 4">
    <name type="scientific">Clostridium gasigenes</name>
    <dbReference type="NCBI Taxonomy" id="94869"/>
    <lineage>
        <taxon>Bacteria</taxon>
        <taxon>Bacillati</taxon>
        <taxon>Bacillota</taxon>
        <taxon>Clostridia</taxon>
        <taxon>Eubacteriales</taxon>
        <taxon>Clostridiaceae</taxon>
        <taxon>Clostridium</taxon>
    </lineage>
</organism>
<dbReference type="InterPro" id="IPR000182">
    <property type="entry name" value="GNAT_dom"/>
</dbReference>
<dbReference type="Proteomes" id="UP000198597">
    <property type="component" value="Unassembled WGS sequence"/>
</dbReference>
<gene>
    <name evidence="2" type="ORF">H7E68_10830</name>
    <name evidence="3" type="ORF">SAMN04488529_103199</name>
</gene>
<accession>A0A1H0RI18</accession>